<dbReference type="RefSeq" id="WP_386732597.1">
    <property type="nucleotide sequence ID" value="NZ_JBHSTP010000003.1"/>
</dbReference>
<evidence type="ECO:0000313" key="1">
    <source>
        <dbReference type="EMBL" id="MFC6357121.1"/>
    </source>
</evidence>
<name>A0ABW1VJC7_9MICO</name>
<keyword evidence="2" id="KW-1185">Reference proteome</keyword>
<evidence type="ECO:0000313" key="2">
    <source>
        <dbReference type="Proteomes" id="UP001596306"/>
    </source>
</evidence>
<proteinExistence type="predicted"/>
<dbReference type="EMBL" id="JBHSTP010000003">
    <property type="protein sequence ID" value="MFC6357121.1"/>
    <property type="molecule type" value="Genomic_DNA"/>
</dbReference>
<reference evidence="2" key="1">
    <citation type="journal article" date="2019" name="Int. J. Syst. Evol. Microbiol.">
        <title>The Global Catalogue of Microorganisms (GCM) 10K type strain sequencing project: providing services to taxonomists for standard genome sequencing and annotation.</title>
        <authorList>
            <consortium name="The Broad Institute Genomics Platform"/>
            <consortium name="The Broad Institute Genome Sequencing Center for Infectious Disease"/>
            <person name="Wu L."/>
            <person name="Ma J."/>
        </authorList>
    </citation>
    <scope>NUCLEOTIDE SEQUENCE [LARGE SCALE GENOMIC DNA]</scope>
    <source>
        <strain evidence="2">CCUG 43304</strain>
    </source>
</reference>
<sequence>MYASEHGSPELAIERWWPHLNIEAKHELLLNLDEPLSAVVVEQIERVCGRPLPATRTSLSVSEKDFIRTQIESVD</sequence>
<accession>A0ABW1VJC7</accession>
<organism evidence="1 2">
    <name type="scientific">Luethyella okanaganae</name>
    <dbReference type="NCBI Taxonomy" id="69372"/>
    <lineage>
        <taxon>Bacteria</taxon>
        <taxon>Bacillati</taxon>
        <taxon>Actinomycetota</taxon>
        <taxon>Actinomycetes</taxon>
        <taxon>Micrococcales</taxon>
        <taxon>Microbacteriaceae</taxon>
        <taxon>Luethyella</taxon>
    </lineage>
</organism>
<comment type="caution">
    <text evidence="1">The sequence shown here is derived from an EMBL/GenBank/DDBJ whole genome shotgun (WGS) entry which is preliminary data.</text>
</comment>
<dbReference type="Proteomes" id="UP001596306">
    <property type="component" value="Unassembled WGS sequence"/>
</dbReference>
<protein>
    <submittedName>
        <fullName evidence="1">Uncharacterized protein</fullName>
    </submittedName>
</protein>
<gene>
    <name evidence="1" type="ORF">ACFQB0_13500</name>
</gene>